<reference evidence="1" key="1">
    <citation type="journal article" date="2023" name="Mol. Ecol. Resour.">
        <title>Chromosome-level genome assembly of a triploid poplar Populus alba 'Berolinensis'.</title>
        <authorList>
            <person name="Chen S."/>
            <person name="Yu Y."/>
            <person name="Wang X."/>
            <person name="Wang S."/>
            <person name="Zhang T."/>
            <person name="Zhou Y."/>
            <person name="He R."/>
            <person name="Meng N."/>
            <person name="Wang Y."/>
            <person name="Liu W."/>
            <person name="Liu Z."/>
            <person name="Liu J."/>
            <person name="Guo Q."/>
            <person name="Huang H."/>
            <person name="Sederoff R.R."/>
            <person name="Wang G."/>
            <person name="Qu G."/>
            <person name="Chen S."/>
        </authorList>
    </citation>
    <scope>NUCLEOTIDE SEQUENCE</scope>
    <source>
        <strain evidence="1">SC-2020</strain>
    </source>
</reference>
<name>A0AAD6QL32_9ROSI</name>
<organism evidence="1 2">
    <name type="scientific">Populus alba x Populus x berolinensis</name>
    <dbReference type="NCBI Taxonomy" id="444605"/>
    <lineage>
        <taxon>Eukaryota</taxon>
        <taxon>Viridiplantae</taxon>
        <taxon>Streptophyta</taxon>
        <taxon>Embryophyta</taxon>
        <taxon>Tracheophyta</taxon>
        <taxon>Spermatophyta</taxon>
        <taxon>Magnoliopsida</taxon>
        <taxon>eudicotyledons</taxon>
        <taxon>Gunneridae</taxon>
        <taxon>Pentapetalae</taxon>
        <taxon>rosids</taxon>
        <taxon>fabids</taxon>
        <taxon>Malpighiales</taxon>
        <taxon>Salicaceae</taxon>
        <taxon>Saliceae</taxon>
        <taxon>Populus</taxon>
    </lineage>
</organism>
<evidence type="ECO:0000313" key="2">
    <source>
        <dbReference type="Proteomes" id="UP001164929"/>
    </source>
</evidence>
<accession>A0AAD6QL32</accession>
<protein>
    <submittedName>
        <fullName evidence="1">Uncharacterized protein</fullName>
    </submittedName>
</protein>
<evidence type="ECO:0000313" key="1">
    <source>
        <dbReference type="EMBL" id="KAJ6992337.1"/>
    </source>
</evidence>
<dbReference type="AlphaFoldDB" id="A0AAD6QL32"/>
<sequence length="139" mass="16102">MGQIIIIKKKKINEPNGSDFSLRFKLKKKKKAPNWHGALFIFFSSNVIPSHYHPPPQQAPWRRRKTTGTSHQEKKTELMTSMMKKYSKLLLLGQNYSSGSGEWRFKKAKWKSEIGMAEVIVKKGKLWITTGICKLLKLK</sequence>
<proteinExistence type="predicted"/>
<dbReference type="EMBL" id="JAQIZT010000006">
    <property type="protein sequence ID" value="KAJ6992337.1"/>
    <property type="molecule type" value="Genomic_DNA"/>
</dbReference>
<dbReference type="Proteomes" id="UP001164929">
    <property type="component" value="Chromosome 6"/>
</dbReference>
<gene>
    <name evidence="1" type="ORF">NC653_015651</name>
</gene>
<comment type="caution">
    <text evidence="1">The sequence shown here is derived from an EMBL/GenBank/DDBJ whole genome shotgun (WGS) entry which is preliminary data.</text>
</comment>
<keyword evidence="2" id="KW-1185">Reference proteome</keyword>